<dbReference type="InterPro" id="IPR001537">
    <property type="entry name" value="SpoU_MeTrfase"/>
</dbReference>
<gene>
    <name evidence="6" type="ORF">NMU02_08930</name>
</gene>
<proteinExistence type="inferred from homology"/>
<dbReference type="Pfam" id="PF22435">
    <property type="entry name" value="MRM3-like_sub_bind"/>
    <property type="match status" value="1"/>
</dbReference>
<evidence type="ECO:0000259" key="4">
    <source>
        <dbReference type="Pfam" id="PF00588"/>
    </source>
</evidence>
<reference evidence="6 7" key="1">
    <citation type="submission" date="2022-07" db="EMBL/GenBank/DDBJ databases">
        <title>Fecal culturing of patients with breast cancer.</title>
        <authorList>
            <person name="Teng N.M.Y."/>
            <person name="Kiu R."/>
            <person name="Evans R."/>
            <person name="Baker D.J."/>
            <person name="Zenner C."/>
            <person name="Robinson S.D."/>
            <person name="Hall L.J."/>
        </authorList>
    </citation>
    <scope>NUCLEOTIDE SEQUENCE [LARGE SCALE GENOMIC DNA]</scope>
    <source>
        <strain evidence="6 7">LH1063</strain>
    </source>
</reference>
<dbReference type="InterPro" id="IPR029028">
    <property type="entry name" value="Alpha/beta_knot_MTases"/>
</dbReference>
<dbReference type="RefSeq" id="WP_255027479.1">
    <property type="nucleotide sequence ID" value="NZ_JANDHW010000007.1"/>
</dbReference>
<name>A0ABT1MHV6_9BACT</name>
<dbReference type="CDD" id="cd18109">
    <property type="entry name" value="SpoU-like_RNA-MTase"/>
    <property type="match status" value="1"/>
</dbReference>
<accession>A0ABT1MHV6</accession>
<evidence type="ECO:0000256" key="1">
    <source>
        <dbReference type="ARBA" id="ARBA00007228"/>
    </source>
</evidence>
<dbReference type="InterPro" id="IPR029026">
    <property type="entry name" value="tRNA_m1G_MTases_N"/>
</dbReference>
<dbReference type="InterPro" id="IPR053888">
    <property type="entry name" value="MRM3-like_sub_bind"/>
</dbReference>
<dbReference type="Gene3D" id="3.40.1280.10">
    <property type="match status" value="1"/>
</dbReference>
<feature type="domain" description="tRNA/rRNA methyltransferase SpoU type" evidence="4">
    <location>
        <begin position="103"/>
        <end position="242"/>
    </location>
</feature>
<dbReference type="InterPro" id="IPR029064">
    <property type="entry name" value="Ribosomal_eL30-like_sf"/>
</dbReference>
<dbReference type="Pfam" id="PF00588">
    <property type="entry name" value="SpoU_methylase"/>
    <property type="match status" value="1"/>
</dbReference>
<dbReference type="Gene3D" id="3.30.1330.30">
    <property type="match status" value="1"/>
</dbReference>
<evidence type="ECO:0000313" key="6">
    <source>
        <dbReference type="EMBL" id="MCP9612214.1"/>
    </source>
</evidence>
<evidence type="ECO:0000313" key="7">
    <source>
        <dbReference type="Proteomes" id="UP001205603"/>
    </source>
</evidence>
<dbReference type="SUPFAM" id="SSF55315">
    <property type="entry name" value="L30e-like"/>
    <property type="match status" value="1"/>
</dbReference>
<protein>
    <submittedName>
        <fullName evidence="6">RNA methyltransferase</fullName>
    </submittedName>
</protein>
<comment type="similarity">
    <text evidence="1">Belongs to the class IV-like SAM-binding methyltransferase superfamily. RNA methyltransferase TrmH family.</text>
</comment>
<dbReference type="PANTHER" id="PTHR43191">
    <property type="entry name" value="RRNA METHYLTRANSFERASE 3"/>
    <property type="match status" value="1"/>
</dbReference>
<sequence>MLGKNKIKYIQSLAQKKARMQTGCFVAEGNRLVNDTIGLFDCELLVATQDWLATHQKIKANEIVVADKNDIEKASLLRSPQDVIAVYRIPSHSLDFDGVKESLSLVLDTIQDPGNLGTIVRLADWYGIEYIFCSPECADIYNPKTVQATMGAISRVKVLYLPLKDLFEKVKGIPVYGTFLDGNDIYSQKLSSYGMIVMGNEGNGISNELEMYMTHKLFIPNYPYGRITSESLNVGVATAIVCAEFRRRQM</sequence>
<dbReference type="GO" id="GO:0032259">
    <property type="term" value="P:methylation"/>
    <property type="evidence" value="ECO:0007669"/>
    <property type="project" value="UniProtKB-KW"/>
</dbReference>
<dbReference type="GO" id="GO:0008168">
    <property type="term" value="F:methyltransferase activity"/>
    <property type="evidence" value="ECO:0007669"/>
    <property type="project" value="UniProtKB-KW"/>
</dbReference>
<keyword evidence="7" id="KW-1185">Reference proteome</keyword>
<dbReference type="PANTHER" id="PTHR43191:SF2">
    <property type="entry name" value="RRNA METHYLTRANSFERASE 3, MITOCHONDRIAL"/>
    <property type="match status" value="1"/>
</dbReference>
<feature type="domain" description="MRM3-like substrate binding" evidence="5">
    <location>
        <begin position="5"/>
        <end position="85"/>
    </location>
</feature>
<dbReference type="InterPro" id="IPR051259">
    <property type="entry name" value="rRNA_Methyltransferase"/>
</dbReference>
<organism evidence="6 7">
    <name type="scientific">Coprobacter tertius</name>
    <dbReference type="NCBI Taxonomy" id="2944915"/>
    <lineage>
        <taxon>Bacteria</taxon>
        <taxon>Pseudomonadati</taxon>
        <taxon>Bacteroidota</taxon>
        <taxon>Bacteroidia</taxon>
        <taxon>Bacteroidales</taxon>
        <taxon>Barnesiellaceae</taxon>
        <taxon>Coprobacter</taxon>
    </lineage>
</organism>
<dbReference type="SUPFAM" id="SSF75217">
    <property type="entry name" value="alpha/beta knot"/>
    <property type="match status" value="1"/>
</dbReference>
<evidence type="ECO:0000256" key="3">
    <source>
        <dbReference type="ARBA" id="ARBA00022679"/>
    </source>
</evidence>
<keyword evidence="3" id="KW-0808">Transferase</keyword>
<comment type="caution">
    <text evidence="6">The sequence shown here is derived from an EMBL/GenBank/DDBJ whole genome shotgun (WGS) entry which is preliminary data.</text>
</comment>
<keyword evidence="2 6" id="KW-0489">Methyltransferase</keyword>
<dbReference type="Proteomes" id="UP001205603">
    <property type="component" value="Unassembled WGS sequence"/>
</dbReference>
<evidence type="ECO:0000259" key="5">
    <source>
        <dbReference type="Pfam" id="PF22435"/>
    </source>
</evidence>
<dbReference type="EMBL" id="JANDHW010000007">
    <property type="protein sequence ID" value="MCP9612214.1"/>
    <property type="molecule type" value="Genomic_DNA"/>
</dbReference>
<evidence type="ECO:0000256" key="2">
    <source>
        <dbReference type="ARBA" id="ARBA00022603"/>
    </source>
</evidence>